<dbReference type="RefSeq" id="XP_068369385.1">
    <property type="nucleotide sequence ID" value="XM_068514042.1"/>
</dbReference>
<evidence type="ECO:0000256" key="14">
    <source>
        <dbReference type="ARBA" id="ARBA00023136"/>
    </source>
</evidence>
<feature type="transmembrane region" description="Helical" evidence="19">
    <location>
        <begin position="302"/>
        <end position="321"/>
    </location>
</feature>
<dbReference type="EMBL" id="MLAK01000125">
    <property type="protein sequence ID" value="OHT16249.1"/>
    <property type="molecule type" value="Genomic_DNA"/>
</dbReference>
<dbReference type="GO" id="GO:0016757">
    <property type="term" value="F:glycosyltransferase activity"/>
    <property type="evidence" value="ECO:0007669"/>
    <property type="project" value="UniProtKB-KW"/>
</dbReference>
<keyword evidence="12" id="KW-0460">Magnesium</keyword>
<sequence>MSIENLKESRYRPPNLLSIFVMSSEAKSKPVATPALTFKTSTFGNIFYWSLILLTAPSWASAITYQTYDYHLLVTLIIGIIAFFLSVFAIPRCRNTHIRSRLFGRDLNKGEDPETAVQVPETMGLESSAIMIACVIIIAAFSEVRNILYPAIISISLTTFLGFADDVLNIPWRVKIFIPFFSVLPLVLNYDGSTTIYFHGFLSPIKSLFNVEYIDVGIFYYLYIFCLFVFCTHSINIYAGINGLEAGQSLIVACFLLFHSICYWGSEPGSKAAAILLIPFIATTYGLLYFNWFPSRVFVGDTFTLTAGAVIASAGVLGHFAEMTLLFMLPQLINFAVSLPQLIGFIPCPRHRLPVLNKKTGKLEGKTINWNLVNLWLLIFGPKTEERLCIELLIFQIICCLAAFGVRYLYNTDIFGV</sequence>
<evidence type="ECO:0000256" key="8">
    <source>
        <dbReference type="ARBA" id="ARBA00022679"/>
    </source>
</evidence>
<keyword evidence="8 20" id="KW-0808">Transferase</keyword>
<keyword evidence="21" id="KW-1185">Reference proteome</keyword>
<evidence type="ECO:0000256" key="16">
    <source>
        <dbReference type="ARBA" id="ARBA00033238"/>
    </source>
</evidence>
<dbReference type="Pfam" id="PF00953">
    <property type="entry name" value="Glycos_transf_4"/>
    <property type="match status" value="1"/>
</dbReference>
<dbReference type="EC" id="2.7.8.15" evidence="5"/>
<feature type="transmembrane region" description="Helical" evidence="19">
    <location>
        <begin position="272"/>
        <end position="290"/>
    </location>
</feature>
<feature type="transmembrane region" description="Helical" evidence="19">
    <location>
        <begin position="147"/>
        <end position="164"/>
    </location>
</feature>
<evidence type="ECO:0000256" key="5">
    <source>
        <dbReference type="ARBA" id="ARBA00013225"/>
    </source>
</evidence>
<evidence type="ECO:0000256" key="10">
    <source>
        <dbReference type="ARBA" id="ARBA00022723"/>
    </source>
</evidence>
<feature type="transmembrane region" description="Helical" evidence="19">
    <location>
        <begin position="70"/>
        <end position="91"/>
    </location>
</feature>
<feature type="transmembrane region" description="Helical" evidence="19">
    <location>
        <begin position="250"/>
        <end position="266"/>
    </location>
</feature>
<keyword evidence="14 19" id="KW-0472">Membrane</keyword>
<dbReference type="PANTHER" id="PTHR10571:SF0">
    <property type="entry name" value="UDP-N-ACETYLGLUCOSAMINE--DOLICHYL-PHOSPHATE N-ACETYLGLUCOSAMINEPHOSPHOTRANSFERASE"/>
    <property type="match status" value="1"/>
</dbReference>
<evidence type="ECO:0000256" key="9">
    <source>
        <dbReference type="ARBA" id="ARBA00022692"/>
    </source>
</evidence>
<evidence type="ECO:0000313" key="21">
    <source>
        <dbReference type="Proteomes" id="UP000179807"/>
    </source>
</evidence>
<feature type="transmembrane region" description="Helical" evidence="19">
    <location>
        <begin position="46"/>
        <end position="64"/>
    </location>
</feature>
<dbReference type="OrthoDB" id="10262326at2759"/>
<feature type="transmembrane region" description="Helical" evidence="19">
    <location>
        <begin position="218"/>
        <end position="238"/>
    </location>
</feature>
<dbReference type="AlphaFoldDB" id="A0A1J4KYB8"/>
<reference evidence="20" key="1">
    <citation type="submission" date="2016-10" db="EMBL/GenBank/DDBJ databases">
        <authorList>
            <person name="Benchimol M."/>
            <person name="Almeida L.G."/>
            <person name="Vasconcelos A.T."/>
            <person name="Perreira-Neves A."/>
            <person name="Rosa I.A."/>
            <person name="Tasca T."/>
            <person name="Bogo M.R."/>
            <person name="de Souza W."/>
        </authorList>
    </citation>
    <scope>NUCLEOTIDE SEQUENCE [LARGE SCALE GENOMIC DNA]</scope>
    <source>
        <strain evidence="20">K</strain>
    </source>
</reference>
<dbReference type="UniPathway" id="UPA00378"/>
<dbReference type="GO" id="GO:0005789">
    <property type="term" value="C:endoplasmic reticulum membrane"/>
    <property type="evidence" value="ECO:0007669"/>
    <property type="project" value="UniProtKB-SubCell"/>
</dbReference>
<comment type="pathway">
    <text evidence="3">Protein modification; protein glycosylation.</text>
</comment>
<proteinExistence type="inferred from homology"/>
<dbReference type="PANTHER" id="PTHR10571">
    <property type="entry name" value="UDP-N-ACETYLGLUCOSAMINE--DOLICHYL-PHOSPHATE N-ACETYLGLUCOSAMINEPHOSPHOTRANSFERASE"/>
    <property type="match status" value="1"/>
</dbReference>
<dbReference type="GO" id="GO:0046872">
    <property type="term" value="F:metal ion binding"/>
    <property type="evidence" value="ECO:0007669"/>
    <property type="project" value="UniProtKB-KW"/>
</dbReference>
<dbReference type="GO" id="GO:0006488">
    <property type="term" value="P:dolichol-linked oligosaccharide biosynthetic process"/>
    <property type="evidence" value="ECO:0007669"/>
    <property type="project" value="InterPro"/>
</dbReference>
<dbReference type="InterPro" id="IPR033895">
    <property type="entry name" value="GPT"/>
</dbReference>
<evidence type="ECO:0000256" key="2">
    <source>
        <dbReference type="ARBA" id="ARBA00004477"/>
    </source>
</evidence>
<evidence type="ECO:0000256" key="4">
    <source>
        <dbReference type="ARBA" id="ARBA00009317"/>
    </source>
</evidence>
<comment type="cofactor">
    <cofactor evidence="1">
        <name>Mg(2+)</name>
        <dbReference type="ChEBI" id="CHEBI:18420"/>
    </cofactor>
</comment>
<comment type="catalytic activity">
    <reaction evidence="18">
        <text>a di-trans,poly-cis-dolichyl phosphate + UDP-N-acetyl-alpha-D-glucosamine = an N-acetyl-alpha-D-glucosaminyl-diphospho-di-trans,poly-cis-dolichol + UMP</text>
        <dbReference type="Rhea" id="RHEA:13289"/>
        <dbReference type="Rhea" id="RHEA-COMP:19498"/>
        <dbReference type="Rhea" id="RHEA-COMP:19507"/>
        <dbReference type="ChEBI" id="CHEBI:57683"/>
        <dbReference type="ChEBI" id="CHEBI:57705"/>
        <dbReference type="ChEBI" id="CHEBI:57865"/>
        <dbReference type="ChEBI" id="CHEBI:58427"/>
        <dbReference type="EC" id="2.7.8.15"/>
    </reaction>
    <physiologicalReaction direction="left-to-right" evidence="18">
        <dbReference type="Rhea" id="RHEA:13290"/>
    </physiologicalReaction>
</comment>
<keyword evidence="10" id="KW-0479">Metal-binding</keyword>
<organism evidence="20 21">
    <name type="scientific">Tritrichomonas foetus</name>
    <dbReference type="NCBI Taxonomy" id="1144522"/>
    <lineage>
        <taxon>Eukaryota</taxon>
        <taxon>Metamonada</taxon>
        <taxon>Parabasalia</taxon>
        <taxon>Tritrichomonadida</taxon>
        <taxon>Tritrichomonadidae</taxon>
        <taxon>Tritrichomonas</taxon>
    </lineage>
</organism>
<evidence type="ECO:0000256" key="11">
    <source>
        <dbReference type="ARBA" id="ARBA00022824"/>
    </source>
</evidence>
<keyword evidence="11" id="KW-0256">Endoplasmic reticulum</keyword>
<feature type="transmembrane region" description="Helical" evidence="19">
    <location>
        <begin position="388"/>
        <end position="410"/>
    </location>
</feature>
<dbReference type="GeneID" id="94848746"/>
<keyword evidence="7" id="KW-0328">Glycosyltransferase</keyword>
<evidence type="ECO:0000256" key="1">
    <source>
        <dbReference type="ARBA" id="ARBA00001946"/>
    </source>
</evidence>
<evidence type="ECO:0000256" key="19">
    <source>
        <dbReference type="SAM" id="Phobius"/>
    </source>
</evidence>
<dbReference type="CDD" id="cd06855">
    <property type="entry name" value="GT_GPT_euk"/>
    <property type="match status" value="1"/>
</dbReference>
<evidence type="ECO:0000313" key="20">
    <source>
        <dbReference type="EMBL" id="OHT16249.1"/>
    </source>
</evidence>
<dbReference type="GO" id="GO:0003975">
    <property type="term" value="F:UDP-N-acetylglucosamine-dolichyl-phosphate N-acetylglucosaminephosphotransferase activity"/>
    <property type="evidence" value="ECO:0007669"/>
    <property type="project" value="UniProtKB-EC"/>
</dbReference>
<keyword evidence="13 19" id="KW-1133">Transmembrane helix</keyword>
<feature type="transmembrane region" description="Helical" evidence="19">
    <location>
        <begin position="123"/>
        <end position="141"/>
    </location>
</feature>
<evidence type="ECO:0000256" key="3">
    <source>
        <dbReference type="ARBA" id="ARBA00004922"/>
    </source>
</evidence>
<evidence type="ECO:0000256" key="6">
    <source>
        <dbReference type="ARBA" id="ARBA00017659"/>
    </source>
</evidence>
<accession>A0A1J4KYB8</accession>
<evidence type="ECO:0000256" key="17">
    <source>
        <dbReference type="ARBA" id="ARBA00044717"/>
    </source>
</evidence>
<evidence type="ECO:0000256" key="13">
    <source>
        <dbReference type="ARBA" id="ARBA00022989"/>
    </source>
</evidence>
<protein>
    <recommendedName>
        <fullName evidence="6">UDP-N-acetylglucosamine--dolichyl-phosphate N-acetylglucosaminephosphotransferase</fullName>
        <ecNumber evidence="5">2.7.8.15</ecNumber>
    </recommendedName>
    <alternativeName>
        <fullName evidence="15">GlcNAc-1-P transferase</fullName>
    </alternativeName>
    <alternativeName>
        <fullName evidence="16">N-acetylglucosamine-1-phosphate transferase</fullName>
    </alternativeName>
</protein>
<dbReference type="VEuPathDB" id="TrichDB:TRFO_41908"/>
<comment type="function">
    <text evidence="17">UDP-N-acetylglucosamine--dolichyl-phosphate N-acetylglucosaminephosphotransferase that operates in the biosynthetic pathway of dolichol-linked oligosaccharides, the glycan precursors employed in protein asparagine (N)-glycosylation. The assembly of dolichol-linked oligosaccharides begins on the cytosolic side of the endoplasmic reticulum membrane and finishes in its lumen. The sequential addition of sugars to dolichol pyrophosphate produces dolichol-linked oligosaccharides containing fourteen sugars, including two GlcNAcs, nine mannoses and three glucoses. Once assembled, the oligosaccharide is transferred from the lipid to nascent proteins by oligosaccharyltransferases. Catalyzes the initial step of dolichol-linked oligosaccharide biosynthesis, transfering GlcNAc-1-P from cytosolic UDP-GlcNAc onto the carrier lipid dolichyl phosphate (P-dolichol), yielding GlcNAc-P-P-dolichol embedded in the cytoplasmic leaflet of the endoplasmic reticulum membrane.</text>
</comment>
<dbReference type="Proteomes" id="UP000179807">
    <property type="component" value="Unassembled WGS sequence"/>
</dbReference>
<gene>
    <name evidence="20" type="ORF">TRFO_41908</name>
</gene>
<evidence type="ECO:0000256" key="18">
    <source>
        <dbReference type="ARBA" id="ARBA00045078"/>
    </source>
</evidence>
<evidence type="ECO:0000256" key="7">
    <source>
        <dbReference type="ARBA" id="ARBA00022676"/>
    </source>
</evidence>
<keyword evidence="9 19" id="KW-0812">Transmembrane</keyword>
<evidence type="ECO:0000256" key="12">
    <source>
        <dbReference type="ARBA" id="ARBA00022842"/>
    </source>
</evidence>
<evidence type="ECO:0000256" key="15">
    <source>
        <dbReference type="ARBA" id="ARBA00029567"/>
    </source>
</evidence>
<dbReference type="InterPro" id="IPR000715">
    <property type="entry name" value="Glycosyl_transferase_4"/>
</dbReference>
<feature type="transmembrane region" description="Helical" evidence="19">
    <location>
        <begin position="176"/>
        <end position="198"/>
    </location>
</feature>
<name>A0A1J4KYB8_9EUKA</name>
<comment type="similarity">
    <text evidence="4">Belongs to the glycosyltransferase 4 family.</text>
</comment>
<comment type="caution">
    <text evidence="20">The sequence shown here is derived from an EMBL/GenBank/DDBJ whole genome shotgun (WGS) entry which is preliminary data.</text>
</comment>
<comment type="subcellular location">
    <subcellularLocation>
        <location evidence="2">Endoplasmic reticulum membrane</location>
        <topology evidence="2">Multi-pass membrane protein</topology>
    </subcellularLocation>
</comment>